<feature type="domain" description="Major facilitator superfamily (MFS) profile" evidence="6">
    <location>
        <begin position="203"/>
        <end position="391"/>
    </location>
</feature>
<evidence type="ECO:0000313" key="8">
    <source>
        <dbReference type="Proteomes" id="UP001595846"/>
    </source>
</evidence>
<organism evidence="7 8">
    <name type="scientific">Halovivax cerinus</name>
    <dbReference type="NCBI Taxonomy" id="1487865"/>
    <lineage>
        <taxon>Archaea</taxon>
        <taxon>Methanobacteriati</taxon>
        <taxon>Methanobacteriota</taxon>
        <taxon>Stenosarchaea group</taxon>
        <taxon>Halobacteria</taxon>
        <taxon>Halobacteriales</taxon>
        <taxon>Natrialbaceae</taxon>
        <taxon>Halovivax</taxon>
    </lineage>
</organism>
<dbReference type="AlphaFoldDB" id="A0ABD5NJ87"/>
<sequence length="391" mass="39360">MTDRSRLAIVVWSVLVSQVFLYPGLSETVVALGGGDDILAGTWFLVAEFGAFVTCAVLWGLASDTLGRRTPLVVLGAAGGAASYLAVALSPGLELGFGVVLALRVVGGAFTIGAFSLSITMLMDLSGGHGRNMGAAGTAIGLGAALGSVVGGQLATVDPLAPLYAGAALLAAAAILAATVPDRGPGDGLPVGTLVARVRDRPMLLVPFAFGYVDRLTAGFFALTGVAYFRDVFGIDAGQAGLTLALFFVPFAVLQYPVGSLSDRVGRFLPVVVGSMLYGVAIVAVGLAPTYLLAAGLMVVVGICGALVSPTTMALVTDIVPSSGRGAAMGGFNVFGSLGMFSGFLVGGLVTEWYGYLAAFLVAGGLEIAIATVASGAVRRIAWRSTTPTSG</sequence>
<dbReference type="PROSITE" id="PS50850">
    <property type="entry name" value="MFS"/>
    <property type="match status" value="1"/>
</dbReference>
<dbReference type="PANTHER" id="PTHR23521">
    <property type="entry name" value="TRANSPORTER MFS SUPERFAMILY"/>
    <property type="match status" value="1"/>
</dbReference>
<evidence type="ECO:0000259" key="6">
    <source>
        <dbReference type="PROSITE" id="PS50850"/>
    </source>
</evidence>
<feature type="transmembrane region" description="Helical" evidence="5">
    <location>
        <begin position="356"/>
        <end position="378"/>
    </location>
</feature>
<feature type="transmembrane region" description="Helical" evidence="5">
    <location>
        <begin position="294"/>
        <end position="316"/>
    </location>
</feature>
<evidence type="ECO:0000256" key="3">
    <source>
        <dbReference type="ARBA" id="ARBA00022989"/>
    </source>
</evidence>
<feature type="transmembrane region" description="Helical" evidence="5">
    <location>
        <begin position="235"/>
        <end position="256"/>
    </location>
</feature>
<dbReference type="GeneID" id="73905041"/>
<keyword evidence="2 5" id="KW-0812">Transmembrane</keyword>
<feature type="transmembrane region" description="Helical" evidence="5">
    <location>
        <begin position="134"/>
        <end position="155"/>
    </location>
</feature>
<dbReference type="PANTHER" id="PTHR23521:SF2">
    <property type="entry name" value="TRANSPORTER MFS SUPERFAMILY"/>
    <property type="match status" value="1"/>
</dbReference>
<feature type="transmembrane region" description="Helical" evidence="5">
    <location>
        <begin position="38"/>
        <end position="60"/>
    </location>
</feature>
<keyword evidence="4 5" id="KW-0472">Membrane</keyword>
<feature type="transmembrane region" description="Helical" evidence="5">
    <location>
        <begin position="268"/>
        <end position="288"/>
    </location>
</feature>
<feature type="transmembrane region" description="Helical" evidence="5">
    <location>
        <begin position="72"/>
        <end position="89"/>
    </location>
</feature>
<proteinExistence type="predicted"/>
<reference evidence="7 8" key="1">
    <citation type="journal article" date="2019" name="Int. J. Syst. Evol. Microbiol.">
        <title>The Global Catalogue of Microorganisms (GCM) 10K type strain sequencing project: providing services to taxonomists for standard genome sequencing and annotation.</title>
        <authorList>
            <consortium name="The Broad Institute Genomics Platform"/>
            <consortium name="The Broad Institute Genome Sequencing Center for Infectious Disease"/>
            <person name="Wu L."/>
            <person name="Ma J."/>
        </authorList>
    </citation>
    <scope>NUCLEOTIDE SEQUENCE [LARGE SCALE GENOMIC DNA]</scope>
    <source>
        <strain evidence="7 8">IBRC-M 10256</strain>
    </source>
</reference>
<keyword evidence="3 5" id="KW-1133">Transmembrane helix</keyword>
<dbReference type="Gene3D" id="1.20.1250.20">
    <property type="entry name" value="MFS general substrate transporter like domains"/>
    <property type="match status" value="2"/>
</dbReference>
<dbReference type="Pfam" id="PF07690">
    <property type="entry name" value="MFS_1"/>
    <property type="match status" value="2"/>
</dbReference>
<feature type="transmembrane region" description="Helical" evidence="5">
    <location>
        <begin position="7"/>
        <end position="26"/>
    </location>
</feature>
<comment type="subcellular location">
    <subcellularLocation>
        <location evidence="1">Membrane</location>
        <topology evidence="1">Multi-pass membrane protein</topology>
    </subcellularLocation>
</comment>
<gene>
    <name evidence="7" type="ORF">ACFOUR_00230</name>
</gene>
<dbReference type="InterPro" id="IPR036259">
    <property type="entry name" value="MFS_trans_sf"/>
</dbReference>
<keyword evidence="8" id="KW-1185">Reference proteome</keyword>
<feature type="transmembrane region" description="Helical" evidence="5">
    <location>
        <begin position="328"/>
        <end position="350"/>
    </location>
</feature>
<evidence type="ECO:0000256" key="5">
    <source>
        <dbReference type="SAM" id="Phobius"/>
    </source>
</evidence>
<accession>A0ABD5NJ87</accession>
<evidence type="ECO:0000256" key="1">
    <source>
        <dbReference type="ARBA" id="ARBA00004141"/>
    </source>
</evidence>
<dbReference type="PRINTS" id="PR01035">
    <property type="entry name" value="TCRTETA"/>
</dbReference>
<feature type="transmembrane region" description="Helical" evidence="5">
    <location>
        <begin position="95"/>
        <end position="122"/>
    </location>
</feature>
<dbReference type="InterPro" id="IPR001958">
    <property type="entry name" value="Tet-R_TetA/multi-R_MdtG-like"/>
</dbReference>
<comment type="caution">
    <text evidence="7">The sequence shown here is derived from an EMBL/GenBank/DDBJ whole genome shotgun (WGS) entry which is preliminary data.</text>
</comment>
<evidence type="ECO:0000313" key="7">
    <source>
        <dbReference type="EMBL" id="MFC3956798.1"/>
    </source>
</evidence>
<name>A0ABD5NJ87_9EURY</name>
<dbReference type="RefSeq" id="WP_256532262.1">
    <property type="nucleotide sequence ID" value="NZ_CP101824.1"/>
</dbReference>
<dbReference type="SUPFAM" id="SSF103473">
    <property type="entry name" value="MFS general substrate transporter"/>
    <property type="match status" value="1"/>
</dbReference>
<evidence type="ECO:0000256" key="2">
    <source>
        <dbReference type="ARBA" id="ARBA00022692"/>
    </source>
</evidence>
<dbReference type="InterPro" id="IPR011701">
    <property type="entry name" value="MFS"/>
</dbReference>
<dbReference type="EMBL" id="JBHSAQ010000001">
    <property type="protein sequence ID" value="MFC3956798.1"/>
    <property type="molecule type" value="Genomic_DNA"/>
</dbReference>
<evidence type="ECO:0000256" key="4">
    <source>
        <dbReference type="ARBA" id="ARBA00023136"/>
    </source>
</evidence>
<dbReference type="InterPro" id="IPR020846">
    <property type="entry name" value="MFS_dom"/>
</dbReference>
<protein>
    <submittedName>
        <fullName evidence="7">MFS transporter</fullName>
    </submittedName>
</protein>
<feature type="transmembrane region" description="Helical" evidence="5">
    <location>
        <begin position="202"/>
        <end position="229"/>
    </location>
</feature>
<dbReference type="Proteomes" id="UP001595846">
    <property type="component" value="Unassembled WGS sequence"/>
</dbReference>
<feature type="transmembrane region" description="Helical" evidence="5">
    <location>
        <begin position="161"/>
        <end position="181"/>
    </location>
</feature>
<dbReference type="GO" id="GO:0016020">
    <property type="term" value="C:membrane"/>
    <property type="evidence" value="ECO:0007669"/>
    <property type="project" value="UniProtKB-SubCell"/>
</dbReference>